<reference evidence="1 2" key="1">
    <citation type="submission" date="2016-03" db="EMBL/GenBank/DDBJ databases">
        <authorList>
            <person name="Ploux O."/>
        </authorList>
    </citation>
    <scope>NUCLEOTIDE SEQUENCE [LARGE SCALE GENOMIC DNA]</scope>
    <source>
        <strain evidence="1 2">URUG2</strain>
    </source>
</reference>
<evidence type="ECO:0000313" key="2">
    <source>
        <dbReference type="Proteomes" id="UP000225277"/>
    </source>
</evidence>
<proteinExistence type="predicted"/>
<dbReference type="EMBL" id="FJUY01000018">
    <property type="protein sequence ID" value="CZT23844.1"/>
    <property type="molecule type" value="Genomic_DNA"/>
</dbReference>
<organism evidence="1 2">
    <name type="scientific">Ramularia collo-cygni</name>
    <dbReference type="NCBI Taxonomy" id="112498"/>
    <lineage>
        <taxon>Eukaryota</taxon>
        <taxon>Fungi</taxon>
        <taxon>Dikarya</taxon>
        <taxon>Ascomycota</taxon>
        <taxon>Pezizomycotina</taxon>
        <taxon>Dothideomycetes</taxon>
        <taxon>Dothideomycetidae</taxon>
        <taxon>Mycosphaerellales</taxon>
        <taxon>Mycosphaerellaceae</taxon>
        <taxon>Ramularia</taxon>
    </lineage>
</organism>
<sequence length="226" mass="24549">MDRTLSRFNGFCLISTLQNFPKGKMMIPVAAIESEITTTNLEMGVLSTNKNIYSHFEDRKSKIENIPHFHHNAKSSTSSPQFPTCAFAAKYAPGQACYSSKQCNANCLDSDFVVTHEDGDSFLACNAKAANPKQFYHATCLKYDPQAVGASPIVFNKAGTAAACGKIAGGVMSCKAGCLLSGTRSTEQDLRRKWQLTCTGVENEVFGGKFVAFSDEAEARYEAYCA</sequence>
<keyword evidence="2" id="KW-1185">Reference proteome</keyword>
<gene>
    <name evidence="1" type="ORF">RCC_09558</name>
</gene>
<dbReference type="Proteomes" id="UP000225277">
    <property type="component" value="Unassembled WGS sequence"/>
</dbReference>
<evidence type="ECO:0000313" key="1">
    <source>
        <dbReference type="EMBL" id="CZT23844.1"/>
    </source>
</evidence>
<protein>
    <submittedName>
        <fullName evidence="1">Uncharacterized protein</fullName>
    </submittedName>
</protein>
<dbReference type="AlphaFoldDB" id="A0A2D3VM95"/>
<accession>A0A2D3VM95</accession>
<dbReference type="GeneID" id="35604627"/>
<name>A0A2D3VM95_9PEZI</name>
<dbReference type="RefSeq" id="XP_023630568.1">
    <property type="nucleotide sequence ID" value="XM_023774800.1"/>
</dbReference>